<dbReference type="PANTHER" id="PTHR11926:SF1412">
    <property type="entry name" value="UDP-GLYCOSYLTRANSFERASE 83A1-LIKE"/>
    <property type="match status" value="1"/>
</dbReference>
<dbReference type="AlphaFoldDB" id="A0A834YF08"/>
<evidence type="ECO:0000313" key="2">
    <source>
        <dbReference type="EMBL" id="KAF8378796.1"/>
    </source>
</evidence>
<reference evidence="2 3" key="1">
    <citation type="submission" date="2020-04" db="EMBL/GenBank/DDBJ databases">
        <title>Plant Genome Project.</title>
        <authorList>
            <person name="Zhang R.-G."/>
        </authorList>
    </citation>
    <scope>NUCLEOTIDE SEQUENCE [LARGE SCALE GENOMIC DNA]</scope>
    <source>
        <strain evidence="2">YNK0</strain>
        <tissue evidence="2">Leaf</tissue>
    </source>
</reference>
<proteinExistence type="inferred from homology"/>
<dbReference type="OMA" id="CFPASTI"/>
<evidence type="ECO:0000256" key="1">
    <source>
        <dbReference type="ARBA" id="ARBA00009995"/>
    </source>
</evidence>
<dbReference type="PANTHER" id="PTHR11926">
    <property type="entry name" value="GLUCOSYL/GLUCURONOSYL TRANSFERASES"/>
    <property type="match status" value="1"/>
</dbReference>
<comment type="similarity">
    <text evidence="1">Belongs to the UDP-glycosyltransferase family.</text>
</comment>
<dbReference type="FunFam" id="3.40.50.2000:FF:000108">
    <property type="entry name" value="UDP-glycosyltransferase 83A1"/>
    <property type="match status" value="1"/>
</dbReference>
<gene>
    <name evidence="2" type="ORF">HHK36_030145</name>
</gene>
<name>A0A834YF08_TETSI</name>
<accession>A0A834YF08</accession>
<dbReference type="GO" id="GO:0080043">
    <property type="term" value="F:quercetin 3-O-glucosyltransferase activity"/>
    <property type="evidence" value="ECO:0007669"/>
    <property type="project" value="TreeGrafter"/>
</dbReference>
<dbReference type="EMBL" id="JABCRI010000023">
    <property type="protein sequence ID" value="KAF8378796.1"/>
    <property type="molecule type" value="Genomic_DNA"/>
</dbReference>
<dbReference type="Gene3D" id="3.40.50.2000">
    <property type="entry name" value="Glycogen Phosphorylase B"/>
    <property type="match status" value="1"/>
</dbReference>
<keyword evidence="3" id="KW-1185">Reference proteome</keyword>
<dbReference type="Proteomes" id="UP000655225">
    <property type="component" value="Unassembled WGS sequence"/>
</dbReference>
<protein>
    <submittedName>
        <fullName evidence="2">Uncharacterized protein</fullName>
    </submittedName>
</protein>
<dbReference type="SUPFAM" id="SSF53756">
    <property type="entry name" value="UDP-Glycosyltransferase/glycogen phosphorylase"/>
    <property type="match status" value="1"/>
</dbReference>
<organism evidence="2 3">
    <name type="scientific">Tetracentron sinense</name>
    <name type="common">Spur-leaf</name>
    <dbReference type="NCBI Taxonomy" id="13715"/>
    <lineage>
        <taxon>Eukaryota</taxon>
        <taxon>Viridiplantae</taxon>
        <taxon>Streptophyta</taxon>
        <taxon>Embryophyta</taxon>
        <taxon>Tracheophyta</taxon>
        <taxon>Spermatophyta</taxon>
        <taxon>Magnoliopsida</taxon>
        <taxon>Trochodendrales</taxon>
        <taxon>Trochodendraceae</taxon>
        <taxon>Tetracentron</taxon>
    </lineage>
</organism>
<sequence>MLLSGVDYRKSPQPIPIISGMWTSSRSCFPASTIVSHRNQSSGMKIPVIKDKCGVLVRKVEKEESVWTGELAKINEHGRVSPPPPPTNIKLHWVEGEMAEAMGTPHALVIPLPAQGHVIPLMELSYLLAERGFRITFVNTEFIHERIMTALPEDSTMKNQIHLVSIPDGMGLGEDRNQFGKLLQCISRTMPNLEKLIESINESCKDKITCIIADESMGWAVKVVKKMGIPQAAFWPASASLRALIVRIPDLIEAGVIDANGISRKQEMIQLSSTMPVMDTTQLTWHRFDDPMLQQTIFQNLFTNNQAVKDAD</sequence>
<comment type="caution">
    <text evidence="2">The sequence shown here is derived from an EMBL/GenBank/DDBJ whole genome shotgun (WGS) entry which is preliminary data.</text>
</comment>
<dbReference type="GO" id="GO:0080044">
    <property type="term" value="F:quercetin 7-O-glucosyltransferase activity"/>
    <property type="evidence" value="ECO:0007669"/>
    <property type="project" value="TreeGrafter"/>
</dbReference>
<dbReference type="OrthoDB" id="5835829at2759"/>
<evidence type="ECO:0000313" key="3">
    <source>
        <dbReference type="Proteomes" id="UP000655225"/>
    </source>
</evidence>